<evidence type="ECO:0000313" key="1">
    <source>
        <dbReference type="EMBL" id="GAK69158.1"/>
    </source>
</evidence>
<dbReference type="Pfam" id="PF19662">
    <property type="entry name" value="DUF6165"/>
    <property type="match status" value="1"/>
</dbReference>
<name>A0A081CR62_9HYPH</name>
<dbReference type="eggNOG" id="COG0859">
    <property type="taxonomic scope" value="Bacteria"/>
</dbReference>
<protein>
    <submittedName>
        <fullName evidence="1">Uncharacterized protein</fullName>
    </submittedName>
</protein>
<reference evidence="1 2" key="1">
    <citation type="submission" date="2014-08" db="EMBL/GenBank/DDBJ databases">
        <title>Whole genome shotgun sequence of Rhizobium rubi NBRC 13261.</title>
        <authorList>
            <person name="Katano-Makiyama Y."/>
            <person name="Hosoyama A."/>
            <person name="Hashimoto M."/>
            <person name="Hosoyama Y."/>
            <person name="Noguchi M."/>
            <person name="Tsuchikane K."/>
            <person name="Uohara A."/>
            <person name="Ohji S."/>
            <person name="Ichikawa N."/>
            <person name="Kimura A."/>
            <person name="Yamazoe A."/>
            <person name="Fujita N."/>
        </authorList>
    </citation>
    <scope>NUCLEOTIDE SEQUENCE [LARGE SCALE GENOMIC DNA]</scope>
    <source>
        <strain evidence="1 2">NBRC 13261</strain>
    </source>
</reference>
<gene>
    <name evidence="1" type="ORF">RRU01S_03_03310</name>
</gene>
<comment type="caution">
    <text evidence="1">The sequence shown here is derived from an EMBL/GenBank/DDBJ whole genome shotgun (WGS) entry which is preliminary data.</text>
</comment>
<dbReference type="OrthoDB" id="9155693at2"/>
<dbReference type="Proteomes" id="UP000028701">
    <property type="component" value="Unassembled WGS sequence"/>
</dbReference>
<accession>A0A081CR62</accession>
<dbReference type="InterPro" id="IPR046163">
    <property type="entry name" value="DUF6165"/>
</dbReference>
<dbReference type="EMBL" id="BBJU01000003">
    <property type="protein sequence ID" value="GAK69158.1"/>
    <property type="molecule type" value="Genomic_DNA"/>
</dbReference>
<organism evidence="1 2">
    <name type="scientific">Agrobacterium rubi TR3 = NBRC 13261</name>
    <dbReference type="NCBI Taxonomy" id="1368415"/>
    <lineage>
        <taxon>Bacteria</taxon>
        <taxon>Pseudomonadati</taxon>
        <taxon>Pseudomonadota</taxon>
        <taxon>Alphaproteobacteria</taxon>
        <taxon>Hyphomicrobiales</taxon>
        <taxon>Rhizobiaceae</taxon>
        <taxon>Rhizobium/Agrobacterium group</taxon>
        <taxon>Agrobacterium</taxon>
    </lineage>
</organism>
<dbReference type="RefSeq" id="WP_045228717.1">
    <property type="nucleotide sequence ID" value="NZ_BBJU01000003.1"/>
</dbReference>
<sequence>MIEIPVSFGEMIDKITILEIKAQKINDDIKRQNVALELSLLQDKLGSLIEQNGLDAIVDDLRAVNTSLWDVENALRECEDARRFDEAFIALARSVYITNDRRADLKRQINVRLGCTLMEEKSYKPYAASAP</sequence>
<evidence type="ECO:0000313" key="2">
    <source>
        <dbReference type="Proteomes" id="UP000028701"/>
    </source>
</evidence>
<proteinExistence type="predicted"/>
<dbReference type="AlphaFoldDB" id="A0A081CR62"/>